<dbReference type="AlphaFoldDB" id="A0A6C0ENL3"/>
<organism evidence="2">
    <name type="scientific">viral metagenome</name>
    <dbReference type="NCBI Taxonomy" id="1070528"/>
    <lineage>
        <taxon>unclassified sequences</taxon>
        <taxon>metagenomes</taxon>
        <taxon>organismal metagenomes</taxon>
    </lineage>
</organism>
<reference evidence="2" key="1">
    <citation type="journal article" date="2020" name="Nature">
        <title>Giant virus diversity and host interactions through global metagenomics.</title>
        <authorList>
            <person name="Schulz F."/>
            <person name="Roux S."/>
            <person name="Paez-Espino D."/>
            <person name="Jungbluth S."/>
            <person name="Walsh D.A."/>
            <person name="Denef V.J."/>
            <person name="McMahon K.D."/>
            <person name="Konstantinidis K.T."/>
            <person name="Eloe-Fadrosh E.A."/>
            <person name="Kyrpides N.C."/>
            <person name="Woyke T."/>
        </authorList>
    </citation>
    <scope>NUCLEOTIDE SEQUENCE</scope>
    <source>
        <strain evidence="2">GVMAG-M-3300009068-25</strain>
    </source>
</reference>
<sequence>MKTRRAGFLGIKKAVKSVFQTKKQNARMYKLSRKRQLKRLQKQAEESRRKHAARIAEQREAIENAAYGGR</sequence>
<proteinExistence type="predicted"/>
<accession>A0A6C0ENL3</accession>
<feature type="coiled-coil region" evidence="1">
    <location>
        <begin position="30"/>
        <end position="57"/>
    </location>
</feature>
<name>A0A6C0ENL3_9ZZZZ</name>
<protein>
    <submittedName>
        <fullName evidence="2">Uncharacterized protein</fullName>
    </submittedName>
</protein>
<dbReference type="EMBL" id="MN738888">
    <property type="protein sequence ID" value="QHT29930.1"/>
    <property type="molecule type" value="Genomic_DNA"/>
</dbReference>
<keyword evidence="1" id="KW-0175">Coiled coil</keyword>
<evidence type="ECO:0000313" key="2">
    <source>
        <dbReference type="EMBL" id="QHT29930.1"/>
    </source>
</evidence>
<evidence type="ECO:0000256" key="1">
    <source>
        <dbReference type="SAM" id="Coils"/>
    </source>
</evidence>